<organism evidence="1">
    <name type="scientific">Hexamita inflata</name>
    <dbReference type="NCBI Taxonomy" id="28002"/>
    <lineage>
        <taxon>Eukaryota</taxon>
        <taxon>Metamonada</taxon>
        <taxon>Diplomonadida</taxon>
        <taxon>Hexamitidae</taxon>
        <taxon>Hexamitinae</taxon>
        <taxon>Hexamita</taxon>
    </lineage>
</organism>
<dbReference type="EMBL" id="CAXDID020000171">
    <property type="protein sequence ID" value="CAL6047315.1"/>
    <property type="molecule type" value="Genomic_DNA"/>
</dbReference>
<comment type="caution">
    <text evidence="1">The sequence shown here is derived from an EMBL/GenBank/DDBJ whole genome shotgun (WGS) entry which is preliminary data.</text>
</comment>
<sequence length="610" mass="72148">MWLNKQQLPKHQLYTIPEGYNDSEIIKSMHELTDFNDKPTVQTLFQEYLQVRKAMRQPSLDIAVQYHQVLSQIITIIQDLEKEYIFLIPWQYGKDQVQLHSLTEECILSAMNVASISNSVEQRLAYYNTAISMCEKSKSDMKPIDDLRFLSELTKAICAENMLIDALIEKYSPQVQFTLSPPDFVDFHSQFSVELSNFCEQADSVGRFYKKAMKYKDYVNYLIKEELVTSTNKKFYFYRRFSTFLLIFQVYKEQPTVAFHVMDEIERYYASHNLELDQFYVEAKLQISQYILKNQNRGRVLNEQFKSYNVMSFPQNLHILQKGFDRLAGNLLVSFNDFTSNKRYEYGIILKRLSQVVQQISCACILQAFQQKYQQAQLLNSLNYQQMYEITLEKAKSFKEQLISTKNAFAVTKRFFKNDAEIEQISILITQIEQLQLGQIKFDVICGVVDKAPSFAQKQQSLKSQHLDKIEINKQNQYYLSTRQTELDNFALNFNTDEELKQYILKYEIQVQTELNINENFDKMKKFVENKLEKKEVILNKIVELENYLEIIVEQNIELFKEHFGVYEFQFEDIITQLQSMQSDLTTCNNSISKMQLKLKENQMTLQQYI</sequence>
<proteinExistence type="predicted"/>
<evidence type="ECO:0000313" key="2">
    <source>
        <dbReference type="EMBL" id="CAL6047315.1"/>
    </source>
</evidence>
<evidence type="ECO:0000313" key="3">
    <source>
        <dbReference type="Proteomes" id="UP001642409"/>
    </source>
</evidence>
<protein>
    <submittedName>
        <fullName evidence="2">Hypothetical_protein</fullName>
    </submittedName>
</protein>
<evidence type="ECO:0000313" key="1">
    <source>
        <dbReference type="EMBL" id="CAI9971869.1"/>
    </source>
</evidence>
<dbReference type="Proteomes" id="UP001642409">
    <property type="component" value="Unassembled WGS sequence"/>
</dbReference>
<reference evidence="2 3" key="2">
    <citation type="submission" date="2024-07" db="EMBL/GenBank/DDBJ databases">
        <authorList>
            <person name="Akdeniz Z."/>
        </authorList>
    </citation>
    <scope>NUCLEOTIDE SEQUENCE [LARGE SCALE GENOMIC DNA]</scope>
</reference>
<accession>A0AA86RGR1</accession>
<reference evidence="1" key="1">
    <citation type="submission" date="2023-06" db="EMBL/GenBank/DDBJ databases">
        <authorList>
            <person name="Kurt Z."/>
        </authorList>
    </citation>
    <scope>NUCLEOTIDE SEQUENCE</scope>
</reference>
<gene>
    <name evidence="2" type="ORF">HINF_LOCUS42146</name>
    <name evidence="1" type="ORF">HINF_LOCUS59514</name>
</gene>
<dbReference type="EMBL" id="CATOUU010001099">
    <property type="protein sequence ID" value="CAI9971869.1"/>
    <property type="molecule type" value="Genomic_DNA"/>
</dbReference>
<keyword evidence="3" id="KW-1185">Reference proteome</keyword>
<name>A0AA86RGR1_9EUKA</name>
<dbReference type="AlphaFoldDB" id="A0AA86RGR1"/>